<keyword evidence="1" id="KW-0812">Transmembrane</keyword>
<dbReference type="Proteomes" id="UP000530186">
    <property type="component" value="Unassembled WGS sequence"/>
</dbReference>
<reference evidence="2 3" key="1">
    <citation type="submission" date="2020-07" db="EMBL/GenBank/DDBJ databases">
        <authorList>
            <person name="Hilgarth M."/>
            <person name="Werum V."/>
            <person name="Vogel R.F."/>
        </authorList>
    </citation>
    <scope>NUCLEOTIDE SEQUENCE [LARGE SCALE GENOMIC DNA]</scope>
    <source>
        <strain evidence="2 3">DSM 28961</strain>
    </source>
</reference>
<dbReference type="EMBL" id="JACBNY010000033">
    <property type="protein sequence ID" value="MBA0017550.1"/>
    <property type="molecule type" value="Genomic_DNA"/>
</dbReference>
<proteinExistence type="predicted"/>
<dbReference type="AlphaFoldDB" id="A0A7V8SKV7"/>
<keyword evidence="1" id="KW-1133">Transmembrane helix</keyword>
<feature type="transmembrane region" description="Helical" evidence="1">
    <location>
        <begin position="80"/>
        <end position="104"/>
    </location>
</feature>
<accession>A0A7V8SKV7</accession>
<evidence type="ECO:0000313" key="2">
    <source>
        <dbReference type="EMBL" id="MBA0017550.1"/>
    </source>
</evidence>
<keyword evidence="1" id="KW-0472">Membrane</keyword>
<name>A0A7V8SKV7_9LACT</name>
<organism evidence="2 3">
    <name type="scientific">Pseudolactococcus laudensis</name>
    <dbReference type="NCBI Taxonomy" id="1494461"/>
    <lineage>
        <taxon>Bacteria</taxon>
        <taxon>Bacillati</taxon>
        <taxon>Bacillota</taxon>
        <taxon>Bacilli</taxon>
        <taxon>Lactobacillales</taxon>
        <taxon>Streptococcaceae</taxon>
        <taxon>Pseudolactococcus</taxon>
    </lineage>
</organism>
<gene>
    <name evidence="2" type="ORF">HZR21_10660</name>
</gene>
<comment type="caution">
    <text evidence="2">The sequence shown here is derived from an EMBL/GenBank/DDBJ whole genome shotgun (WGS) entry which is preliminary data.</text>
</comment>
<sequence>MHGFSFLQFKFLVVFFVLALMGYCVQRYIQNLSLFVLLWLPFPFLIDFIQFKNFIIFSLVLYSSIYVTRNGILPKSYGMFILYLATLFHSGAWIFLLSFPYLFLRYQKLSS</sequence>
<feature type="transmembrane region" description="Helical" evidence="1">
    <location>
        <begin position="6"/>
        <end position="25"/>
    </location>
</feature>
<evidence type="ECO:0000256" key="1">
    <source>
        <dbReference type="SAM" id="Phobius"/>
    </source>
</evidence>
<keyword evidence="3" id="KW-1185">Reference proteome</keyword>
<evidence type="ECO:0000313" key="3">
    <source>
        <dbReference type="Proteomes" id="UP000530186"/>
    </source>
</evidence>
<protein>
    <submittedName>
        <fullName evidence="2">EpsG family protein</fullName>
    </submittedName>
</protein>
<feature type="transmembrane region" description="Helical" evidence="1">
    <location>
        <begin position="32"/>
        <end position="60"/>
    </location>
</feature>